<evidence type="ECO:0000256" key="4">
    <source>
        <dbReference type="ARBA" id="ARBA00022690"/>
    </source>
</evidence>
<dbReference type="EMBL" id="JARJBC010000009">
    <property type="protein sequence ID" value="MDF3290836.1"/>
    <property type="molecule type" value="Genomic_DNA"/>
</dbReference>
<sequence>MFRLRDRAHTKGHARTRSPRALGRSLSATVVLALAAVPVPASAAARMPLPLPLPLPLPEAAGDQLTITYDDGSGATVTNTLSCHPAGGSLPNAQAACDRLDALDGPLGPVPHDQMCTELYGGPQSARITGTWHGRHVEDTYNRNDGCQAARWQRMEPVLPAPAPGRVSGAPVR</sequence>
<name>A0ABT5ZLY9_9ACTN</name>
<accession>A0ABT5ZLY9</accession>
<evidence type="ECO:0000256" key="7">
    <source>
        <dbReference type="SAM" id="MobiDB-lite"/>
    </source>
</evidence>
<evidence type="ECO:0000256" key="5">
    <source>
        <dbReference type="ARBA" id="ARBA00022900"/>
    </source>
</evidence>
<keyword evidence="3" id="KW-0964">Secreted</keyword>
<protein>
    <submittedName>
        <fullName evidence="9">SSI family serine proteinase inhibitor</fullName>
    </submittedName>
</protein>
<comment type="subcellular location">
    <subcellularLocation>
        <location evidence="1">Secreted</location>
    </subcellularLocation>
</comment>
<evidence type="ECO:0000313" key="9">
    <source>
        <dbReference type="EMBL" id="MDF3290836.1"/>
    </source>
</evidence>
<evidence type="ECO:0000313" key="10">
    <source>
        <dbReference type="Proteomes" id="UP001216579"/>
    </source>
</evidence>
<dbReference type="SUPFAM" id="SSF55399">
    <property type="entry name" value="Subtilisin inhibitor"/>
    <property type="match status" value="1"/>
</dbReference>
<evidence type="ECO:0000256" key="1">
    <source>
        <dbReference type="ARBA" id="ARBA00004613"/>
    </source>
</evidence>
<organism evidence="9 10">
    <name type="scientific">Streptomyces silvisoli</name>
    <dbReference type="NCBI Taxonomy" id="3034235"/>
    <lineage>
        <taxon>Bacteria</taxon>
        <taxon>Bacillati</taxon>
        <taxon>Actinomycetota</taxon>
        <taxon>Actinomycetes</taxon>
        <taxon>Kitasatosporales</taxon>
        <taxon>Streptomycetaceae</taxon>
        <taxon>Streptomyces</taxon>
    </lineage>
</organism>
<gene>
    <name evidence="9" type="ORF">P3G67_16675</name>
</gene>
<feature type="domain" description="Subtilisin inhibitor" evidence="8">
    <location>
        <begin position="65"/>
        <end position="139"/>
    </location>
</feature>
<dbReference type="Proteomes" id="UP001216579">
    <property type="component" value="Unassembled WGS sequence"/>
</dbReference>
<dbReference type="RefSeq" id="WP_276094189.1">
    <property type="nucleotide sequence ID" value="NZ_JARJBC010000009.1"/>
</dbReference>
<evidence type="ECO:0000256" key="2">
    <source>
        <dbReference type="ARBA" id="ARBA00010472"/>
    </source>
</evidence>
<keyword evidence="5" id="KW-0722">Serine protease inhibitor</keyword>
<comment type="similarity">
    <text evidence="2">Belongs to the protease inhibitor I16 (SSI) family.</text>
</comment>
<evidence type="ECO:0000259" key="8">
    <source>
        <dbReference type="Pfam" id="PF00720"/>
    </source>
</evidence>
<evidence type="ECO:0000256" key="3">
    <source>
        <dbReference type="ARBA" id="ARBA00022525"/>
    </source>
</evidence>
<evidence type="ECO:0000256" key="6">
    <source>
        <dbReference type="ARBA" id="ARBA00023157"/>
    </source>
</evidence>
<dbReference type="Gene3D" id="3.30.350.10">
    <property type="entry name" value="Subtilisin inhibitor-like"/>
    <property type="match status" value="1"/>
</dbReference>
<keyword evidence="4" id="KW-0646">Protease inhibitor</keyword>
<dbReference type="InterPro" id="IPR036819">
    <property type="entry name" value="Subtilisin_inhibitor-like_sf"/>
</dbReference>
<reference evidence="9 10" key="1">
    <citation type="submission" date="2023-03" db="EMBL/GenBank/DDBJ databases">
        <title>Draft genome sequence of Streptomyces sp. RB6PN23 isolated from peat swamp forest in Thailand.</title>
        <authorList>
            <person name="Klaysubun C."/>
            <person name="Duangmal K."/>
        </authorList>
    </citation>
    <scope>NUCLEOTIDE SEQUENCE [LARGE SCALE GENOMIC DNA]</scope>
    <source>
        <strain evidence="9 10">RB6PN23</strain>
    </source>
</reference>
<proteinExistence type="inferred from homology"/>
<feature type="region of interest" description="Disordered" evidence="7">
    <location>
        <begin position="1"/>
        <end position="21"/>
    </location>
</feature>
<comment type="caution">
    <text evidence="9">The sequence shown here is derived from an EMBL/GenBank/DDBJ whole genome shotgun (WGS) entry which is preliminary data.</text>
</comment>
<keyword evidence="6" id="KW-1015">Disulfide bond</keyword>
<keyword evidence="10" id="KW-1185">Reference proteome</keyword>
<dbReference type="InterPro" id="IPR023549">
    <property type="entry name" value="Subtilisin_inhibitor"/>
</dbReference>
<dbReference type="Pfam" id="PF00720">
    <property type="entry name" value="SSI"/>
    <property type="match status" value="1"/>
</dbReference>